<dbReference type="AlphaFoldDB" id="W1NF71"/>
<keyword evidence="4" id="KW-1185">Reference proteome</keyword>
<feature type="repeat" description="PPR" evidence="2">
    <location>
        <begin position="527"/>
        <end position="561"/>
    </location>
</feature>
<reference evidence="4" key="1">
    <citation type="journal article" date="2013" name="Science">
        <title>The Amborella genome and the evolution of flowering plants.</title>
        <authorList>
            <consortium name="Amborella Genome Project"/>
        </authorList>
    </citation>
    <scope>NUCLEOTIDE SEQUENCE [LARGE SCALE GENOMIC DNA]</scope>
</reference>
<dbReference type="OMA" id="AWTTIID"/>
<name>W1NF71_AMBTC</name>
<dbReference type="Pfam" id="PF13041">
    <property type="entry name" value="PPR_2"/>
    <property type="match status" value="2"/>
</dbReference>
<accession>W1NF71</accession>
<feature type="repeat" description="PPR" evidence="2">
    <location>
        <begin position="426"/>
        <end position="460"/>
    </location>
</feature>
<protein>
    <recommendedName>
        <fullName evidence="5">Pentacotripeptide-repeat region of PRORP domain-containing protein</fullName>
    </recommendedName>
</protein>
<dbReference type="InterPro" id="IPR002885">
    <property type="entry name" value="PPR_rpt"/>
</dbReference>
<dbReference type="Pfam" id="PF01535">
    <property type="entry name" value="PPR"/>
    <property type="match status" value="5"/>
</dbReference>
<dbReference type="FunFam" id="1.25.40.10:FF:000285">
    <property type="entry name" value="Pentatricopeptide repeat-containing protein, chloroplastic"/>
    <property type="match status" value="1"/>
</dbReference>
<dbReference type="eggNOG" id="KOG4197">
    <property type="taxonomic scope" value="Eukaryota"/>
</dbReference>
<dbReference type="PANTHER" id="PTHR47926">
    <property type="entry name" value="PENTATRICOPEPTIDE REPEAT-CONTAINING PROTEIN"/>
    <property type="match status" value="1"/>
</dbReference>
<evidence type="ECO:0000313" key="4">
    <source>
        <dbReference type="Proteomes" id="UP000017836"/>
    </source>
</evidence>
<dbReference type="PROSITE" id="PS51375">
    <property type="entry name" value="PPR"/>
    <property type="match status" value="5"/>
</dbReference>
<proteinExistence type="predicted"/>
<feature type="repeat" description="PPR" evidence="2">
    <location>
        <begin position="765"/>
        <end position="799"/>
    </location>
</feature>
<evidence type="ECO:0000256" key="1">
    <source>
        <dbReference type="ARBA" id="ARBA00022737"/>
    </source>
</evidence>
<dbReference type="STRING" id="13333.W1NF71"/>
<evidence type="ECO:0000256" key="2">
    <source>
        <dbReference type="PROSITE-ProRule" id="PRU00708"/>
    </source>
</evidence>
<feature type="repeat" description="PPR" evidence="2">
    <location>
        <begin position="628"/>
        <end position="662"/>
    </location>
</feature>
<dbReference type="FunFam" id="1.25.40.10:FF:001093">
    <property type="entry name" value="Pentatricopeptide repeat-containing protein At2g34400"/>
    <property type="match status" value="1"/>
</dbReference>
<dbReference type="OrthoDB" id="1915063at2759"/>
<dbReference type="FunFam" id="1.25.40.10:FF:000073">
    <property type="entry name" value="Pentatricopeptide repeat-containing protein chloroplastic"/>
    <property type="match status" value="1"/>
</dbReference>
<dbReference type="InterPro" id="IPR011990">
    <property type="entry name" value="TPR-like_helical_dom_sf"/>
</dbReference>
<dbReference type="NCBIfam" id="TIGR00756">
    <property type="entry name" value="PPR"/>
    <property type="match status" value="4"/>
</dbReference>
<evidence type="ECO:0008006" key="5">
    <source>
        <dbReference type="Google" id="ProtNLM"/>
    </source>
</evidence>
<dbReference type="HOGENOM" id="CLU_002706_15_10_1"/>
<dbReference type="Gene3D" id="1.25.40.10">
    <property type="entry name" value="Tetratricopeptide repeat domain"/>
    <property type="match status" value="6"/>
</dbReference>
<dbReference type="Pfam" id="PF20431">
    <property type="entry name" value="E_motif"/>
    <property type="match status" value="1"/>
</dbReference>
<organism evidence="3 4">
    <name type="scientific">Amborella trichopoda</name>
    <dbReference type="NCBI Taxonomy" id="13333"/>
    <lineage>
        <taxon>Eukaryota</taxon>
        <taxon>Viridiplantae</taxon>
        <taxon>Streptophyta</taxon>
        <taxon>Embryophyta</taxon>
        <taxon>Tracheophyta</taxon>
        <taxon>Spermatophyta</taxon>
        <taxon>Magnoliopsida</taxon>
        <taxon>Amborellales</taxon>
        <taxon>Amborellaceae</taxon>
        <taxon>Amborella</taxon>
    </lineage>
</organism>
<dbReference type="GO" id="GO:0003723">
    <property type="term" value="F:RNA binding"/>
    <property type="evidence" value="ECO:0000318"/>
    <property type="project" value="GO_Central"/>
</dbReference>
<dbReference type="Gramene" id="ERM94457">
    <property type="protein sequence ID" value="ERM94457"/>
    <property type="gene ID" value="AMTR_s00010p00260120"/>
</dbReference>
<dbReference type="FunFam" id="1.25.40.10:FF:000344">
    <property type="entry name" value="Pentatricopeptide repeat-containing protein"/>
    <property type="match status" value="1"/>
</dbReference>
<keyword evidence="1" id="KW-0677">Repeat</keyword>
<dbReference type="KEGG" id="atr:18422204"/>
<dbReference type="EMBL" id="KI397513">
    <property type="protein sequence ID" value="ERM94457.1"/>
    <property type="molecule type" value="Genomic_DNA"/>
</dbReference>
<dbReference type="Proteomes" id="UP000017836">
    <property type="component" value="Unassembled WGS sequence"/>
</dbReference>
<feature type="repeat" description="PPR" evidence="2">
    <location>
        <begin position="328"/>
        <end position="362"/>
    </location>
</feature>
<sequence>MMLNSPLNKGFKVIAPHLFDEISSRNFVSSKISPFCKSSGLEDSWRPFYQMVGLGFKPNQFIYGSLLSACAASQAVKPGLQAYSHAIKTGFSSDDYVCTGMIGLFSKCHCFNEALRVFNGANRENVISWNTTIAGGVRNADYKLALELFLRMLDGFSAPSSFTLSSVLGACSGLKALVFGQGIHGWVVKSGVEGDVFVGTALVDMYSKCGKMEDAVKAFERIPDQNEVCCTAIISGFVQSDHPVSALRFFIDKRKTGVDFNQFTITSVLCACAQVAWFKEASQVHCLTVKTGFFEDCAVQNALINTYSKCGSIDFAERVFEGMGGEKNSVSWASMMTCYAQNHMGGKSIKLFQRMLNEGLKPECFACSSVLSIIGLLDMGKQIHCFAIKAGLDMDISVGSAIFTMYSKCGCLDDSYKVFALIPKKDAVSWTSMIAGFSEYGQPMNAFQVFQDMLMAELKPDQVTLAAVLSACTACKSMKRGKEVHGYAIVSGVGSETLFGGALVTLYSKCGALVLAQRAFDSMHERDLVAWSSLISGYAQNDMAMEVMAQFRDMRISDLDMDGFTISSILRLSGSSVKLELGIEIHALSVKSGLDLDHSVSSSLITMYSKCGSLYDSSIVFDSIMQPCLISWTAIIVAYAQHGQANEALKLFEKMKREGVEPDSVTFVGVLTACSHNGLVEKGFSYLNSMVRDYGLKPGTQHYACIVDLLGRSGKLEEAWRFIESMPIEPDALIWGALLGGCRVHGHEELGKLAAQKLLELEPRDSGAYVCLSNIYAEAGCWEEVREIRSLMREMGVNKEPGWSSM</sequence>
<dbReference type="GO" id="GO:0009451">
    <property type="term" value="P:RNA modification"/>
    <property type="evidence" value="ECO:0000318"/>
    <property type="project" value="GO_Central"/>
</dbReference>
<evidence type="ECO:0000313" key="3">
    <source>
        <dbReference type="EMBL" id="ERM94457.1"/>
    </source>
</evidence>
<gene>
    <name evidence="3" type="ORF">AMTR_s00010p00260120</name>
</gene>
<dbReference type="InterPro" id="IPR046848">
    <property type="entry name" value="E_motif"/>
</dbReference>
<dbReference type="InterPro" id="IPR046960">
    <property type="entry name" value="PPR_At4g14850-like_plant"/>
</dbReference>